<dbReference type="InterPro" id="IPR045058">
    <property type="entry name" value="GIMA/IAN/Toc"/>
</dbReference>
<dbReference type="PANTHER" id="PTHR10903:SF112">
    <property type="entry name" value="SI:CH211-113E8.5"/>
    <property type="match status" value="1"/>
</dbReference>
<keyword evidence="2" id="KW-0547">Nucleotide-binding</keyword>
<accession>A0AAV2IPW9</accession>
<keyword evidence="3" id="KW-0342">GTP-binding</keyword>
<dbReference type="PANTHER" id="PTHR10903">
    <property type="entry name" value="GTPASE, IMAP FAMILY MEMBER-RELATED"/>
    <property type="match status" value="1"/>
</dbReference>
<dbReference type="Gene3D" id="3.40.50.300">
    <property type="entry name" value="P-loop containing nucleotide triphosphate hydrolases"/>
    <property type="match status" value="1"/>
</dbReference>
<dbReference type="AlphaFoldDB" id="A0AAV2IPW9"/>
<dbReference type="SUPFAM" id="SSF52540">
    <property type="entry name" value="P-loop containing nucleoside triphosphate hydrolases"/>
    <property type="match status" value="1"/>
</dbReference>
<proteinExistence type="inferred from homology"/>
<dbReference type="EMBL" id="OZ035823">
    <property type="protein sequence ID" value="CAL1567179.1"/>
    <property type="molecule type" value="Genomic_DNA"/>
</dbReference>
<dbReference type="Pfam" id="PF04548">
    <property type="entry name" value="AIG1"/>
    <property type="match status" value="1"/>
</dbReference>
<protein>
    <recommendedName>
        <fullName evidence="5">AIG1-type G domain-containing protein</fullName>
    </recommendedName>
</protein>
<evidence type="ECO:0000256" key="1">
    <source>
        <dbReference type="ARBA" id="ARBA00008535"/>
    </source>
</evidence>
<keyword evidence="7" id="KW-1185">Reference proteome</keyword>
<dbReference type="PROSITE" id="PS51720">
    <property type="entry name" value="G_AIG1"/>
    <property type="match status" value="1"/>
</dbReference>
<evidence type="ECO:0000259" key="5">
    <source>
        <dbReference type="PROSITE" id="PS51720"/>
    </source>
</evidence>
<dbReference type="InterPro" id="IPR006703">
    <property type="entry name" value="G_AIG1"/>
</dbReference>
<evidence type="ECO:0000256" key="2">
    <source>
        <dbReference type="ARBA" id="ARBA00022741"/>
    </source>
</evidence>
<comment type="similarity">
    <text evidence="1">Belongs to the TRAFAC class TrmE-Era-EngA-EngB-Septin-like GTPase superfamily. AIG1/Toc34/Toc159-like paraseptin GTPase family. IAN subfamily.</text>
</comment>
<dbReference type="CDD" id="cd01852">
    <property type="entry name" value="AIG1"/>
    <property type="match status" value="1"/>
</dbReference>
<feature type="compositionally biased region" description="Polar residues" evidence="4">
    <location>
        <begin position="265"/>
        <end position="276"/>
    </location>
</feature>
<dbReference type="Proteomes" id="UP001497482">
    <property type="component" value="Chromosome 1"/>
</dbReference>
<evidence type="ECO:0000313" key="7">
    <source>
        <dbReference type="Proteomes" id="UP001497482"/>
    </source>
</evidence>
<evidence type="ECO:0000313" key="6">
    <source>
        <dbReference type="EMBL" id="CAL1567179.1"/>
    </source>
</evidence>
<dbReference type="GO" id="GO:0005525">
    <property type="term" value="F:GTP binding"/>
    <property type="evidence" value="ECO:0007669"/>
    <property type="project" value="UniProtKB-KW"/>
</dbReference>
<dbReference type="FunFam" id="3.40.50.300:FF:000366">
    <property type="entry name" value="GTPase, IMAP family member 2"/>
    <property type="match status" value="1"/>
</dbReference>
<organism evidence="6 7">
    <name type="scientific">Knipowitschia caucasica</name>
    <name type="common">Caucasian dwarf goby</name>
    <name type="synonym">Pomatoschistus caucasicus</name>
    <dbReference type="NCBI Taxonomy" id="637954"/>
    <lineage>
        <taxon>Eukaryota</taxon>
        <taxon>Metazoa</taxon>
        <taxon>Chordata</taxon>
        <taxon>Craniata</taxon>
        <taxon>Vertebrata</taxon>
        <taxon>Euteleostomi</taxon>
        <taxon>Actinopterygii</taxon>
        <taxon>Neopterygii</taxon>
        <taxon>Teleostei</taxon>
        <taxon>Neoteleostei</taxon>
        <taxon>Acanthomorphata</taxon>
        <taxon>Gobiaria</taxon>
        <taxon>Gobiiformes</taxon>
        <taxon>Gobioidei</taxon>
        <taxon>Gobiidae</taxon>
        <taxon>Gobiinae</taxon>
        <taxon>Knipowitschia</taxon>
    </lineage>
</organism>
<name>A0AAV2IPW9_KNICA</name>
<feature type="compositionally biased region" description="Low complexity" evidence="4">
    <location>
        <begin position="250"/>
        <end position="264"/>
    </location>
</feature>
<sequence>MIGKTGVGKSAVGNTLVGRKIFKSCPSAGSVTENCEMERLRGGRKVHVVDTPGILDTSKNAETIKREISKCIQMSSPGPHVFLLVLQVGRFTKEEENCVEALEKIFGPNATRFMIVLFSRGDELEGRTIQQYVQSGSPKLREVLNKCGNRYHVFNNKKRTNRRQVHKLIRMIDRLVAANGGGFYDEQMYDSNPVSEDVQPQQVEAPCRPPAWDRFNSDLLQRVCLFQAFLQAIGLPELDDSWLQPGINQAQPAANQAQPGINQPLTRPNQALTRPNQPLIRPNQPLTRPNQQLTRLNQALTSR</sequence>
<evidence type="ECO:0000256" key="4">
    <source>
        <dbReference type="SAM" id="MobiDB-lite"/>
    </source>
</evidence>
<gene>
    <name evidence="6" type="ORF">KC01_LOCUS12</name>
</gene>
<evidence type="ECO:0000256" key="3">
    <source>
        <dbReference type="ARBA" id="ARBA00023134"/>
    </source>
</evidence>
<reference evidence="6 7" key="1">
    <citation type="submission" date="2024-04" db="EMBL/GenBank/DDBJ databases">
        <authorList>
            <person name="Waldvogel A.-M."/>
            <person name="Schoenle A."/>
        </authorList>
    </citation>
    <scope>NUCLEOTIDE SEQUENCE [LARGE SCALE GENOMIC DNA]</scope>
</reference>
<dbReference type="InterPro" id="IPR027417">
    <property type="entry name" value="P-loop_NTPase"/>
</dbReference>
<feature type="domain" description="AIG1-type G" evidence="5">
    <location>
        <begin position="1"/>
        <end position="193"/>
    </location>
</feature>
<feature type="region of interest" description="Disordered" evidence="4">
    <location>
        <begin position="250"/>
        <end position="290"/>
    </location>
</feature>